<dbReference type="RefSeq" id="XP_003115466.2">
    <property type="nucleotide sequence ID" value="XM_003115418.2"/>
</dbReference>
<dbReference type="eggNOG" id="ENOG502S7MD">
    <property type="taxonomic scope" value="Eukaryota"/>
</dbReference>
<dbReference type="InterPro" id="IPR028039">
    <property type="entry name" value="CCDC32"/>
</dbReference>
<dbReference type="KEGG" id="crq:GCK72_019049"/>
<evidence type="ECO:0000313" key="3">
    <source>
        <dbReference type="Proteomes" id="UP000008281"/>
    </source>
</evidence>
<organism evidence="3">
    <name type="scientific">Caenorhabditis remanei</name>
    <name type="common">Caenorhabditis vulgaris</name>
    <dbReference type="NCBI Taxonomy" id="31234"/>
    <lineage>
        <taxon>Eukaryota</taxon>
        <taxon>Metazoa</taxon>
        <taxon>Ecdysozoa</taxon>
        <taxon>Nematoda</taxon>
        <taxon>Chromadorea</taxon>
        <taxon>Rhabditida</taxon>
        <taxon>Rhabditina</taxon>
        <taxon>Rhabditomorpha</taxon>
        <taxon>Rhabditoidea</taxon>
        <taxon>Rhabditidae</taxon>
        <taxon>Peloderinae</taxon>
        <taxon>Caenorhabditis</taxon>
    </lineage>
</organism>
<gene>
    <name evidence="2" type="ORF">CRE_18434</name>
</gene>
<proteinExistence type="predicted"/>
<protein>
    <submittedName>
        <fullName evidence="2">Uncharacterized protein</fullName>
    </submittedName>
</protein>
<dbReference type="OrthoDB" id="10267127at2759"/>
<feature type="region of interest" description="Disordered" evidence="1">
    <location>
        <begin position="141"/>
        <end position="179"/>
    </location>
</feature>
<feature type="region of interest" description="Disordered" evidence="1">
    <location>
        <begin position="55"/>
        <end position="74"/>
    </location>
</feature>
<dbReference type="STRING" id="31234.E3LKB0"/>
<evidence type="ECO:0000256" key="1">
    <source>
        <dbReference type="SAM" id="MobiDB-lite"/>
    </source>
</evidence>
<dbReference type="EMBL" id="DS268410">
    <property type="protein sequence ID" value="EFO99953.1"/>
    <property type="molecule type" value="Genomic_DNA"/>
</dbReference>
<evidence type="ECO:0000313" key="2">
    <source>
        <dbReference type="EMBL" id="EFO99953.1"/>
    </source>
</evidence>
<reference evidence="2" key="1">
    <citation type="submission" date="2007-07" db="EMBL/GenBank/DDBJ databases">
        <title>PCAP assembly of the Caenorhabditis remanei genome.</title>
        <authorList>
            <consortium name="The Caenorhabditis remanei Sequencing Consortium"/>
            <person name="Wilson R.K."/>
        </authorList>
    </citation>
    <scope>NUCLEOTIDE SEQUENCE [LARGE SCALE GENOMIC DNA]</scope>
    <source>
        <strain evidence="2">PB4641</strain>
    </source>
</reference>
<dbReference type="OMA" id="FYCQLDE"/>
<dbReference type="AlphaFoldDB" id="E3LKB0"/>
<dbReference type="GeneID" id="9839404"/>
<keyword evidence="3" id="KW-1185">Reference proteome</keyword>
<dbReference type="Pfam" id="PF14989">
    <property type="entry name" value="CCDC32"/>
    <property type="match status" value="1"/>
</dbReference>
<dbReference type="HOGENOM" id="CLU_1526504_0_0_1"/>
<dbReference type="Proteomes" id="UP000008281">
    <property type="component" value="Unassembled WGS sequence"/>
</dbReference>
<name>E3LKB0_CAERE</name>
<accession>E3LKB0</accession>
<dbReference type="CTD" id="9839404"/>
<sequence length="179" mass="20671">MSDPFAPQANDQQSYLAALEKRLKAVKDKKKIDSKSILKDIESLKNDQLFKLLSQPDKPTPIEEKFDDDFVPQDKPIKPSLLRQKVAPQTCAINKNELAHIVKYDLTQKLHEFYCQLDESVEDRQESQELLRELQELSNELEHQKLEEEVPEKEEKGAQTGNESEKCVKESLKESSEAF</sequence>